<reference evidence="1" key="1">
    <citation type="journal article" date="2016" name="Sci. Rep.">
        <title>Genomics of high molecular weight plasmids isolated from an on-farm biopurification system.</title>
        <authorList>
            <person name="Martini M.C."/>
            <person name="Wibberg D."/>
            <person name="Lozano M."/>
            <person name="Torres Tejerizo G."/>
            <person name="Albicoro F.J."/>
            <person name="Jaenicke S."/>
            <person name="van Elsas J.D."/>
            <person name="Petroni A."/>
            <person name="Garcillan-Barcia M.P."/>
            <person name="de la Cruz F."/>
            <person name="Schluter A."/>
            <person name="Puhler A."/>
            <person name="Pistorio M."/>
            <person name="Lagares A."/>
            <person name="Del Papa M.F."/>
        </authorList>
    </citation>
    <scope>NUCLEOTIDE SEQUENCE</scope>
    <source>
        <plasmid evidence="1">pMC1</plasmid>
    </source>
</reference>
<dbReference type="EMBL" id="LT158601">
    <property type="protein sequence ID" value="CVK35462.1"/>
    <property type="molecule type" value="Genomic_DNA"/>
</dbReference>
<proteinExistence type="predicted"/>
<gene>
    <name evidence="1" type="ORF">MCM2015_pMC1_21</name>
</gene>
<dbReference type="AlphaFoldDB" id="A0A1A7GCY2"/>
<protein>
    <submittedName>
        <fullName evidence="1">Putative membrane protein</fullName>
    </submittedName>
</protein>
<evidence type="ECO:0000313" key="1">
    <source>
        <dbReference type="EMBL" id="CVK35462.1"/>
    </source>
</evidence>
<geneLocation type="plasmid" evidence="1">
    <name>pMC1</name>
</geneLocation>
<sequence length="122" mass="13772">MMQGCLLLLLLFAVVIGFAQSLKIVRVPEHLSIAAMLFDVIDYRAIRRWILADQENAGLLTREEITLEDIFAKLLPSCSLIELAPWRCRIAVALNTLGHCNPHIHMERAPHRALSVIGEFQT</sequence>
<name>A0A1A7GCY2_9ZZZZ</name>
<keyword evidence="1" id="KW-0614">Plasmid</keyword>
<organism evidence="1">
    <name type="scientific">biofilter metagenome</name>
    <dbReference type="NCBI Taxonomy" id="1070537"/>
    <lineage>
        <taxon>unclassified sequences</taxon>
        <taxon>metagenomes</taxon>
        <taxon>ecological metagenomes</taxon>
    </lineage>
</organism>
<accession>A0A1A7GCY2</accession>